<proteinExistence type="predicted"/>
<reference evidence="2" key="1">
    <citation type="submission" date="2018-05" db="EMBL/GenBank/DDBJ databases">
        <authorList>
            <person name="Lanie J.A."/>
            <person name="Ng W.-L."/>
            <person name="Kazmierczak K.M."/>
            <person name="Andrzejewski T.M."/>
            <person name="Davidsen T.M."/>
            <person name="Wayne K.J."/>
            <person name="Tettelin H."/>
            <person name="Glass J.I."/>
            <person name="Rusch D."/>
            <person name="Podicherti R."/>
            <person name="Tsui H.-C.T."/>
            <person name="Winkler M.E."/>
        </authorList>
    </citation>
    <scope>NUCLEOTIDE SEQUENCE</scope>
</reference>
<name>A0A382MHG9_9ZZZZ</name>
<feature type="non-terminal residue" evidence="2">
    <location>
        <position position="383"/>
    </location>
</feature>
<feature type="non-terminal residue" evidence="2">
    <location>
        <position position="1"/>
    </location>
</feature>
<organism evidence="2">
    <name type="scientific">marine metagenome</name>
    <dbReference type="NCBI Taxonomy" id="408172"/>
    <lineage>
        <taxon>unclassified sequences</taxon>
        <taxon>metagenomes</taxon>
        <taxon>ecological metagenomes</taxon>
    </lineage>
</organism>
<feature type="region of interest" description="Disordered" evidence="1">
    <location>
        <begin position="247"/>
        <end position="277"/>
    </location>
</feature>
<sequence>ENKRIRKIVISTGVVTTLAGSGSVGSVDGTGTSASFNKLGGITIDGTNLYVSDRNNNKIRKIGISTGVVTTFAGPAAGSTTSGSTNGTGTTARFNQPFGITSDGINLYVADHSNHKIRKIVISTGVVTTLAGTGSSGSTDGTGTLAKFYGPAGITIDGTNLYVADLNNHKIRKITIGETEATDFAMYNLDDDLNVTVNVASNNTAEGTVSPSTLTFTPNNWQTNQTVTVTGVDDNDADGHKGYAISLSSSEREKDDPMVTTFAGSGSSGSEDATGTNSTFNYPNGITSDGTNLYVADKYSHKIRKIVIATGVVTTLAGGGSGGNDGTGTTASFNSPTGITSDGTNLYVADFKNHKIRKIVIATGAVTTVAGTGSSGSANGTGT</sequence>
<dbReference type="PANTHER" id="PTHR46388">
    <property type="entry name" value="NHL REPEAT-CONTAINING PROTEIN 2"/>
    <property type="match status" value="1"/>
</dbReference>
<evidence type="ECO:0008006" key="3">
    <source>
        <dbReference type="Google" id="ProtNLM"/>
    </source>
</evidence>
<dbReference type="AlphaFoldDB" id="A0A382MHG9"/>
<feature type="compositionally biased region" description="Polar residues" evidence="1">
    <location>
        <begin position="262"/>
        <end position="277"/>
    </location>
</feature>
<dbReference type="PANTHER" id="PTHR46388:SF2">
    <property type="entry name" value="NHL REPEAT-CONTAINING PROTEIN 2"/>
    <property type="match status" value="1"/>
</dbReference>
<dbReference type="Gene3D" id="2.120.10.30">
    <property type="entry name" value="TolB, C-terminal domain"/>
    <property type="match status" value="4"/>
</dbReference>
<evidence type="ECO:0000256" key="1">
    <source>
        <dbReference type="SAM" id="MobiDB-lite"/>
    </source>
</evidence>
<evidence type="ECO:0000313" key="2">
    <source>
        <dbReference type="EMBL" id="SVC48404.1"/>
    </source>
</evidence>
<protein>
    <recommendedName>
        <fullName evidence="3">SMP-30/Gluconolactonase/LRE-like region domain-containing protein</fullName>
    </recommendedName>
</protein>
<dbReference type="SUPFAM" id="SSF101898">
    <property type="entry name" value="NHL repeat"/>
    <property type="match status" value="1"/>
</dbReference>
<gene>
    <name evidence="2" type="ORF">METZ01_LOCUS301258</name>
</gene>
<accession>A0A382MHG9</accession>
<dbReference type="EMBL" id="UINC01093739">
    <property type="protein sequence ID" value="SVC48404.1"/>
    <property type="molecule type" value="Genomic_DNA"/>
</dbReference>
<dbReference type="InterPro" id="IPR011042">
    <property type="entry name" value="6-blade_b-propeller_TolB-like"/>
</dbReference>